<reference evidence="4" key="1">
    <citation type="submission" date="2022-11" db="UniProtKB">
        <authorList>
            <consortium name="WormBaseParasite"/>
        </authorList>
    </citation>
    <scope>IDENTIFICATION</scope>
</reference>
<organism evidence="3 4">
    <name type="scientific">Ditylenchus dipsaci</name>
    <dbReference type="NCBI Taxonomy" id="166011"/>
    <lineage>
        <taxon>Eukaryota</taxon>
        <taxon>Metazoa</taxon>
        <taxon>Ecdysozoa</taxon>
        <taxon>Nematoda</taxon>
        <taxon>Chromadorea</taxon>
        <taxon>Rhabditida</taxon>
        <taxon>Tylenchina</taxon>
        <taxon>Tylenchomorpha</taxon>
        <taxon>Sphaerularioidea</taxon>
        <taxon>Anguinidae</taxon>
        <taxon>Anguininae</taxon>
        <taxon>Ditylenchus</taxon>
    </lineage>
</organism>
<evidence type="ECO:0000313" key="3">
    <source>
        <dbReference type="Proteomes" id="UP000887574"/>
    </source>
</evidence>
<feature type="region of interest" description="Disordered" evidence="1">
    <location>
        <begin position="363"/>
        <end position="383"/>
    </location>
</feature>
<sequence length="383" mass="44164">MVFRFNFYRRVLAFVLFIAVSAFAAFSYAFYDDTSLRTFQVSFFLLVWFLFVQRWHVFLQIEMKIEHRLPCTIFLKFAGVLTAGMLLRSPNLLGPDFAMLYSTVAYACVDAFFDVMEDEYNGEVLRTREKTTWCYAAPTIGKFSAETSKMLFYLLLPEEACHKFIDTSELFAELVGPQVKMFNDVFSRRIQQLESMTRPLSNCVRVARFSGQWNHGAHVLREADRILNGLQVLDRVVTADSVFIRLNEREMAREAFSRFHGIHFNNCITSASYIPPEQFSAEFGDRPGPSQTGVANRRPPHAPLEIRLSSPNKESGSQVRKSIEVKKVISDIVSAHAIRYRTETQQPLKRKLDFLESLDENFKRLKNSNEQMSGSKDASRKRD</sequence>
<keyword evidence="2" id="KW-1133">Transmembrane helix</keyword>
<evidence type="ECO:0000256" key="1">
    <source>
        <dbReference type="SAM" id="MobiDB-lite"/>
    </source>
</evidence>
<feature type="region of interest" description="Disordered" evidence="1">
    <location>
        <begin position="279"/>
        <end position="320"/>
    </location>
</feature>
<dbReference type="WBParaSite" id="jg696.1">
    <property type="protein sequence ID" value="jg696.1"/>
    <property type="gene ID" value="jg696"/>
</dbReference>
<evidence type="ECO:0000313" key="4">
    <source>
        <dbReference type="WBParaSite" id="jg696.1"/>
    </source>
</evidence>
<proteinExistence type="predicted"/>
<accession>A0A915EI78</accession>
<keyword evidence="2" id="KW-0472">Membrane</keyword>
<protein>
    <submittedName>
        <fullName evidence="4">Uncharacterized protein</fullName>
    </submittedName>
</protein>
<feature type="compositionally biased region" description="Polar residues" evidence="1">
    <location>
        <begin position="309"/>
        <end position="320"/>
    </location>
</feature>
<feature type="transmembrane region" description="Helical" evidence="2">
    <location>
        <begin position="37"/>
        <end position="57"/>
    </location>
</feature>
<keyword evidence="2" id="KW-0812">Transmembrane</keyword>
<feature type="transmembrane region" description="Helical" evidence="2">
    <location>
        <begin position="69"/>
        <end position="87"/>
    </location>
</feature>
<keyword evidence="3" id="KW-1185">Reference proteome</keyword>
<dbReference type="Proteomes" id="UP000887574">
    <property type="component" value="Unplaced"/>
</dbReference>
<dbReference type="AlphaFoldDB" id="A0A915EI78"/>
<evidence type="ECO:0000256" key="2">
    <source>
        <dbReference type="SAM" id="Phobius"/>
    </source>
</evidence>
<feature type="transmembrane region" description="Helical" evidence="2">
    <location>
        <begin position="12"/>
        <end position="31"/>
    </location>
</feature>
<name>A0A915EI78_9BILA</name>